<accession>A0A1C9I4H7</accession>
<feature type="domain" description="HTH araC/xylS-type" evidence="4">
    <location>
        <begin position="224"/>
        <end position="321"/>
    </location>
</feature>
<keyword evidence="3" id="KW-0804">Transcription</keyword>
<evidence type="ECO:0000256" key="2">
    <source>
        <dbReference type="ARBA" id="ARBA00023125"/>
    </source>
</evidence>
<dbReference type="SMART" id="SM00342">
    <property type="entry name" value="HTH_ARAC"/>
    <property type="match status" value="1"/>
</dbReference>
<evidence type="ECO:0000259" key="4">
    <source>
        <dbReference type="PROSITE" id="PS01124"/>
    </source>
</evidence>
<dbReference type="GO" id="GO:0003700">
    <property type="term" value="F:DNA-binding transcription factor activity"/>
    <property type="evidence" value="ECO:0007669"/>
    <property type="project" value="InterPro"/>
</dbReference>
<dbReference type="EMBL" id="KX491481">
    <property type="protein sequence ID" value="AOO93845.1"/>
    <property type="molecule type" value="Genomic_DNA"/>
</dbReference>
<reference evidence="5" key="1">
    <citation type="journal article" date="2015" name="BMC Genomics">
        <title>Transcriptome profiling of a Rhizobium leguminosarum bv. trifolii rosR mutant reveals the role of the transcriptional regulator RosR in motility, synthesis of cell-surface components, and other cellular processes.</title>
        <authorList>
            <person name="Rachwal K."/>
            <person name="Matczynska E."/>
            <person name="Janczarek M."/>
        </authorList>
    </citation>
    <scope>NUCLEOTIDE SEQUENCE</scope>
    <source>
        <strain evidence="5">Rt24.2</strain>
    </source>
</reference>
<sequence>MQILAIKSICPDFRLAMRVVRRYCSRGMVRCGEELVKYSHPSVFGFLSASPTARMSQSIDLGFGRSAAIWSNAHDRMSYQRPNGHTFSLYLKGGAGTRRLDGSPAARGRPGVLCIMPQEHSSEWEITDFSQFVHLYVPDDQMRRMFAETFDRDARLMALPEVTFADAPALARTLWQMTQAMVAGGHLQAEEAMAQTINDFFVDPRYGGMRPCAISGGLAPHVRRRRLEYIEAHLGETIRLQDLAAIGQLSAFHFQRMFRASYGVSPHGWVAHRRVERAKSMLSGMDPIAQIASACGFSSQSHMTRAFKLGTGVTPSAYRQRQ</sequence>
<dbReference type="InterPro" id="IPR050204">
    <property type="entry name" value="AraC_XylS_family_regulators"/>
</dbReference>
<evidence type="ECO:0000313" key="5">
    <source>
        <dbReference type="EMBL" id="AOO93845.1"/>
    </source>
</evidence>
<dbReference type="Gene3D" id="1.10.10.60">
    <property type="entry name" value="Homeodomain-like"/>
    <property type="match status" value="1"/>
</dbReference>
<dbReference type="PANTHER" id="PTHR46796">
    <property type="entry name" value="HTH-TYPE TRANSCRIPTIONAL ACTIVATOR RHAS-RELATED"/>
    <property type="match status" value="1"/>
</dbReference>
<dbReference type="AlphaFoldDB" id="A0A1C9I4H7"/>
<evidence type="ECO:0000256" key="3">
    <source>
        <dbReference type="ARBA" id="ARBA00023163"/>
    </source>
</evidence>
<reference evidence="5" key="2">
    <citation type="journal article" date="2016" name="Front. Microbiol.">
        <title>The Regulatory Protein RosR Affects Rhizobium leguminosarum bv. trifolii Protein Profiles, Cell Surface Properties, and Symbiosis with Clover.</title>
        <authorList>
            <person name="Rachwal K."/>
            <person name="Boguszewska A."/>
            <person name="Kopcinska J."/>
            <person name="Karas M."/>
            <person name="Tchorzewski M."/>
            <person name="Janczarek M."/>
        </authorList>
    </citation>
    <scope>NUCLEOTIDE SEQUENCE</scope>
    <source>
        <strain evidence="5">Rt24.2</strain>
    </source>
</reference>
<proteinExistence type="predicted"/>
<dbReference type="PROSITE" id="PS00041">
    <property type="entry name" value="HTH_ARAC_FAMILY_1"/>
    <property type="match status" value="1"/>
</dbReference>
<keyword evidence="2" id="KW-0238">DNA-binding</keyword>
<dbReference type="GO" id="GO:0043565">
    <property type="term" value="F:sequence-specific DNA binding"/>
    <property type="evidence" value="ECO:0007669"/>
    <property type="project" value="InterPro"/>
</dbReference>
<dbReference type="PANTHER" id="PTHR46796:SF6">
    <property type="entry name" value="ARAC SUBFAMILY"/>
    <property type="match status" value="1"/>
</dbReference>
<protein>
    <submittedName>
        <fullName evidence="5">AraC family transcriptional regulator</fullName>
    </submittedName>
</protein>
<dbReference type="InterPro" id="IPR018060">
    <property type="entry name" value="HTH_AraC"/>
</dbReference>
<keyword evidence="1" id="KW-0805">Transcription regulation</keyword>
<dbReference type="Pfam" id="PF12833">
    <property type="entry name" value="HTH_18"/>
    <property type="match status" value="1"/>
</dbReference>
<evidence type="ECO:0000256" key="1">
    <source>
        <dbReference type="ARBA" id="ARBA00023015"/>
    </source>
</evidence>
<name>A0A1C9I4H7_RHILT</name>
<organism evidence="5">
    <name type="scientific">Rhizobium leguminosarum bv. trifolii</name>
    <dbReference type="NCBI Taxonomy" id="386"/>
    <lineage>
        <taxon>Bacteria</taxon>
        <taxon>Pseudomonadati</taxon>
        <taxon>Pseudomonadota</taxon>
        <taxon>Alphaproteobacteria</taxon>
        <taxon>Hyphomicrobiales</taxon>
        <taxon>Rhizobiaceae</taxon>
        <taxon>Rhizobium/Agrobacterium group</taxon>
        <taxon>Rhizobium</taxon>
    </lineage>
</organism>
<dbReference type="SUPFAM" id="SSF46689">
    <property type="entry name" value="Homeodomain-like"/>
    <property type="match status" value="2"/>
</dbReference>
<dbReference type="PROSITE" id="PS01124">
    <property type="entry name" value="HTH_ARAC_FAMILY_2"/>
    <property type="match status" value="1"/>
</dbReference>
<dbReference type="InterPro" id="IPR009057">
    <property type="entry name" value="Homeodomain-like_sf"/>
</dbReference>
<dbReference type="InterPro" id="IPR018062">
    <property type="entry name" value="HTH_AraC-typ_CS"/>
</dbReference>